<evidence type="ECO:0000313" key="2">
    <source>
        <dbReference type="Proteomes" id="UP000734854"/>
    </source>
</evidence>
<sequence length="111" mass="12536">MGVHLLIIGKFKLLGGGHGSCQLLASLFCPFALKLPFFAAGRLPNSCSALAVSIRFFLFRLGHVSTRRRLHRWERSIRFLLRDRAVVGNDRRRRVLSPSDEMLTAISMLTL</sequence>
<dbReference type="AlphaFoldDB" id="A0A8J5HAY3"/>
<reference evidence="1 2" key="1">
    <citation type="submission" date="2020-08" db="EMBL/GenBank/DDBJ databases">
        <title>Plant Genome Project.</title>
        <authorList>
            <person name="Zhang R.-G."/>
        </authorList>
    </citation>
    <scope>NUCLEOTIDE SEQUENCE [LARGE SCALE GENOMIC DNA]</scope>
    <source>
        <tissue evidence="1">Rhizome</tissue>
    </source>
</reference>
<accession>A0A8J5HAY3</accession>
<organism evidence="1 2">
    <name type="scientific">Zingiber officinale</name>
    <name type="common">Ginger</name>
    <name type="synonym">Amomum zingiber</name>
    <dbReference type="NCBI Taxonomy" id="94328"/>
    <lineage>
        <taxon>Eukaryota</taxon>
        <taxon>Viridiplantae</taxon>
        <taxon>Streptophyta</taxon>
        <taxon>Embryophyta</taxon>
        <taxon>Tracheophyta</taxon>
        <taxon>Spermatophyta</taxon>
        <taxon>Magnoliopsida</taxon>
        <taxon>Liliopsida</taxon>
        <taxon>Zingiberales</taxon>
        <taxon>Zingiberaceae</taxon>
        <taxon>Zingiber</taxon>
    </lineage>
</organism>
<dbReference type="Proteomes" id="UP000734854">
    <property type="component" value="Unassembled WGS sequence"/>
</dbReference>
<proteinExistence type="predicted"/>
<keyword evidence="2" id="KW-1185">Reference proteome</keyword>
<name>A0A8J5HAY3_ZINOF</name>
<dbReference type="PANTHER" id="PTHR38925">
    <property type="entry name" value="PROTEIN, PUTATIVE-RELATED"/>
    <property type="match status" value="1"/>
</dbReference>
<comment type="caution">
    <text evidence="1">The sequence shown here is derived from an EMBL/GenBank/DDBJ whole genome shotgun (WGS) entry which is preliminary data.</text>
</comment>
<gene>
    <name evidence="1" type="ORF">ZIOFF_013981</name>
</gene>
<dbReference type="PANTHER" id="PTHR38925:SF1">
    <property type="entry name" value="PROTEIN, PUTATIVE-RELATED"/>
    <property type="match status" value="1"/>
</dbReference>
<protein>
    <submittedName>
        <fullName evidence="1">Uncharacterized protein</fullName>
    </submittedName>
</protein>
<dbReference type="EMBL" id="JACMSC010000004">
    <property type="protein sequence ID" value="KAG6524091.1"/>
    <property type="molecule type" value="Genomic_DNA"/>
</dbReference>
<evidence type="ECO:0000313" key="1">
    <source>
        <dbReference type="EMBL" id="KAG6524091.1"/>
    </source>
</evidence>